<evidence type="ECO:0008006" key="3">
    <source>
        <dbReference type="Google" id="ProtNLM"/>
    </source>
</evidence>
<gene>
    <name evidence="1" type="ORF">NHN17_21410</name>
</gene>
<proteinExistence type="predicted"/>
<keyword evidence="2" id="KW-1185">Reference proteome</keyword>
<evidence type="ECO:0000313" key="2">
    <source>
        <dbReference type="Proteomes" id="UP001524460"/>
    </source>
</evidence>
<comment type="caution">
    <text evidence="1">The sequence shown here is derived from an EMBL/GenBank/DDBJ whole genome shotgun (WGS) entry which is preliminary data.</text>
</comment>
<organism evidence="1 2">
    <name type="scientific">Photobacterium pectinilyticum</name>
    <dbReference type="NCBI Taxonomy" id="2906793"/>
    <lineage>
        <taxon>Bacteria</taxon>
        <taxon>Pseudomonadati</taxon>
        <taxon>Pseudomonadota</taxon>
        <taxon>Gammaproteobacteria</taxon>
        <taxon>Vibrionales</taxon>
        <taxon>Vibrionaceae</taxon>
        <taxon>Photobacterium</taxon>
    </lineage>
</organism>
<dbReference type="RefSeq" id="WP_255044687.1">
    <property type="nucleotide sequence ID" value="NZ_JANEYT010000079.1"/>
</dbReference>
<accession>A0ABT1N782</accession>
<dbReference type="EMBL" id="JANEYT010000079">
    <property type="protein sequence ID" value="MCQ1060607.1"/>
    <property type="molecule type" value="Genomic_DNA"/>
</dbReference>
<protein>
    <recommendedName>
        <fullName evidence="3">Transcriptional regulator</fullName>
    </recommendedName>
</protein>
<evidence type="ECO:0000313" key="1">
    <source>
        <dbReference type="EMBL" id="MCQ1060607.1"/>
    </source>
</evidence>
<reference evidence="1 2" key="1">
    <citation type="submission" date="2022-07" db="EMBL/GenBank/DDBJ databases">
        <title>Photobacterium pectinilyticum sp. nov., a marine bacterium isolated from surface seawater of Qingdao offshore.</title>
        <authorList>
            <person name="Wang X."/>
        </authorList>
    </citation>
    <scope>NUCLEOTIDE SEQUENCE [LARGE SCALE GENOMIC DNA]</scope>
    <source>
        <strain evidence="1 2">ZSDE20</strain>
    </source>
</reference>
<sequence length="237" mass="26793">MAQLRDAAKKIEFGEGTLDEWIFFGDKGLKIACSKLKAVEQWSGGGRPHAFVLQLWPNAQFDNNMVHCGHYLYEFQRIVRPGRKTQGPFIALMTVTDTGDNVFKPHTLFIKPVVSAANPIPVDSHYERVVCKYIMQKLDRQHNPRLKWSLTKPLLYKAGGGVALLPDFILQAKSDGKRVYSEIIEVMGTEDQEYAERKARLIPLMKRAYSIDKLTEVFQDDVSALQGLDELLSLAPA</sequence>
<name>A0ABT1N782_9GAMM</name>
<dbReference type="Proteomes" id="UP001524460">
    <property type="component" value="Unassembled WGS sequence"/>
</dbReference>